<sequence>MRMCCIWDRSNCFLSYARWQRRNWPTTTNNKVNCPRKFARRDKPEFLICAGTWRLDGYQVQPTPKFTTPSLPTEGYRIVSGLRARYLPVHGLPAGTSPENPSRKVLCCHRSIQLHFSQPPPPPPCGLDQAESRSDRTSG</sequence>
<evidence type="ECO:0000256" key="1">
    <source>
        <dbReference type="SAM" id="MobiDB-lite"/>
    </source>
</evidence>
<feature type="region of interest" description="Disordered" evidence="1">
    <location>
        <begin position="118"/>
        <end position="139"/>
    </location>
</feature>
<dbReference type="AlphaFoldDB" id="A0A0J6FVS3"/>
<dbReference type="Proteomes" id="UP000054567">
    <property type="component" value="Unassembled WGS sequence"/>
</dbReference>
<proteinExistence type="predicted"/>
<gene>
    <name evidence="2" type="ORF">CPAG_09558</name>
</gene>
<name>A0A0J6FVS3_COCPO</name>
<reference evidence="3" key="3">
    <citation type="journal article" date="2010" name="Genome Res.">
        <title>Population genomic sequencing of Coccidioides fungi reveals recent hybridization and transposon control.</title>
        <authorList>
            <person name="Neafsey D.E."/>
            <person name="Barker B.M."/>
            <person name="Sharpton T.J."/>
            <person name="Stajich J.E."/>
            <person name="Park D.J."/>
            <person name="Whiston E."/>
            <person name="Hung C.-Y."/>
            <person name="McMahan C."/>
            <person name="White J."/>
            <person name="Sykes S."/>
            <person name="Heiman D."/>
            <person name="Young S."/>
            <person name="Zeng Q."/>
            <person name="Abouelleil A."/>
            <person name="Aftuck L."/>
            <person name="Bessette D."/>
            <person name="Brown A."/>
            <person name="FitzGerald M."/>
            <person name="Lui A."/>
            <person name="Macdonald J.P."/>
            <person name="Priest M."/>
            <person name="Orbach M.J."/>
            <person name="Galgiani J.N."/>
            <person name="Kirkland T.N."/>
            <person name="Cole G.T."/>
            <person name="Birren B.W."/>
            <person name="Henn M.R."/>
            <person name="Taylor J.W."/>
            <person name="Rounsley S.D."/>
        </authorList>
    </citation>
    <scope>NUCLEOTIDE SEQUENCE [LARGE SCALE GENOMIC DNA]</scope>
    <source>
        <strain evidence="3">RMSCC 3488</strain>
    </source>
</reference>
<evidence type="ECO:0000313" key="2">
    <source>
        <dbReference type="EMBL" id="KMM73269.1"/>
    </source>
</evidence>
<dbReference type="EMBL" id="DS268114">
    <property type="protein sequence ID" value="KMM73269.1"/>
    <property type="molecule type" value="Genomic_DNA"/>
</dbReference>
<dbReference type="VEuPathDB" id="FungiDB:CPAG_09558"/>
<feature type="compositionally biased region" description="Basic and acidic residues" evidence="1">
    <location>
        <begin position="130"/>
        <end position="139"/>
    </location>
</feature>
<evidence type="ECO:0000313" key="3">
    <source>
        <dbReference type="Proteomes" id="UP000054567"/>
    </source>
</evidence>
<accession>A0A0J6FVS3</accession>
<reference evidence="3" key="2">
    <citation type="journal article" date="2009" name="Genome Res.">
        <title>Comparative genomic analyses of the human fungal pathogens Coccidioides and their relatives.</title>
        <authorList>
            <person name="Sharpton T.J."/>
            <person name="Stajich J.E."/>
            <person name="Rounsley S.D."/>
            <person name="Gardner M.J."/>
            <person name="Wortman J.R."/>
            <person name="Jordar V.S."/>
            <person name="Maiti R."/>
            <person name="Kodira C.D."/>
            <person name="Neafsey D.E."/>
            <person name="Zeng Q."/>
            <person name="Hung C.-Y."/>
            <person name="McMahan C."/>
            <person name="Muszewska A."/>
            <person name="Grynberg M."/>
            <person name="Mandel M.A."/>
            <person name="Kellner E.M."/>
            <person name="Barker B.M."/>
            <person name="Galgiani J.N."/>
            <person name="Orbach M.J."/>
            <person name="Kirkland T.N."/>
            <person name="Cole G.T."/>
            <person name="Henn M.R."/>
            <person name="Birren B.W."/>
            <person name="Taylor J.W."/>
        </authorList>
    </citation>
    <scope>NUCLEOTIDE SEQUENCE [LARGE SCALE GENOMIC DNA]</scope>
    <source>
        <strain evidence="3">RMSCC 3488</strain>
    </source>
</reference>
<organism evidence="2 3">
    <name type="scientific">Coccidioides posadasii RMSCC 3488</name>
    <dbReference type="NCBI Taxonomy" id="454284"/>
    <lineage>
        <taxon>Eukaryota</taxon>
        <taxon>Fungi</taxon>
        <taxon>Dikarya</taxon>
        <taxon>Ascomycota</taxon>
        <taxon>Pezizomycotina</taxon>
        <taxon>Eurotiomycetes</taxon>
        <taxon>Eurotiomycetidae</taxon>
        <taxon>Onygenales</taxon>
        <taxon>Onygenaceae</taxon>
        <taxon>Coccidioides</taxon>
    </lineage>
</organism>
<reference evidence="2 3" key="1">
    <citation type="submission" date="2007-06" db="EMBL/GenBank/DDBJ databases">
        <title>The Genome Sequence of Coccidioides posadasii RMSCC_3488.</title>
        <authorList>
            <consortium name="Coccidioides Genome Resources Consortium"/>
            <consortium name="The Broad Institute Genome Sequencing Platform"/>
            <person name="Henn M.R."/>
            <person name="Sykes S."/>
            <person name="Young S."/>
            <person name="Jaffe D."/>
            <person name="Berlin A."/>
            <person name="Alvarez P."/>
            <person name="Butler J."/>
            <person name="Gnerre S."/>
            <person name="Grabherr M."/>
            <person name="Mauceli E."/>
            <person name="Brockman W."/>
            <person name="Kodira C."/>
            <person name="Alvarado L."/>
            <person name="Zeng Q."/>
            <person name="Crawford M."/>
            <person name="Antoine C."/>
            <person name="Devon K."/>
            <person name="Galgiani J."/>
            <person name="Orsborn K."/>
            <person name="Lewis M.L."/>
            <person name="Nusbaum C."/>
            <person name="Galagan J."/>
            <person name="Birren B."/>
        </authorList>
    </citation>
    <scope>NUCLEOTIDE SEQUENCE [LARGE SCALE GENOMIC DNA]</scope>
    <source>
        <strain evidence="2 3">RMSCC 3488</strain>
    </source>
</reference>
<protein>
    <submittedName>
        <fullName evidence="2">Uncharacterized protein</fullName>
    </submittedName>
</protein>